<gene>
    <name evidence="1" type="ORF">CO711_02415</name>
</gene>
<dbReference type="InterPro" id="IPR031832">
    <property type="entry name" value="DUF4747"/>
</dbReference>
<sequence>MPEPHGPERYVDLLKKAYKTKHVVKIRGQFAGILGTFGDEVGDGFYYGEVFKFYDLKLTGKWLNVLQQAPAEEDELAELHVPDHLKPGLEAFPFLFHAPSHRLFFVSQDSNEHLGPQDAGKYFKQLLNQPRLTEQFKEITVTVIPGADTLDKIFALPELRKLHIVITPPNPDDWEDVEQDVKERMAEQNAATMVTVLVANKGESLEPNEHTRLLSEVAQANGYVEARGMTEIGKVQTLSTKKHPMLTPALYDPNVETVVTALKNVAAEYLARIRRLRRPA</sequence>
<protein>
    <submittedName>
        <fullName evidence="1">DUF4747 domain-containing protein</fullName>
    </submittedName>
</protein>
<reference evidence="2" key="1">
    <citation type="submission" date="2017-09" db="EMBL/GenBank/DDBJ databases">
        <title>FDA dAtabase for Regulatory Grade micrObial Sequences (FDA-ARGOS): Supporting development and validation of Infectious Disease Dx tests.</title>
        <authorList>
            <person name="Minogue T."/>
            <person name="Wolcott M."/>
            <person name="Wasieloski L."/>
            <person name="Aguilar W."/>
            <person name="Moore D."/>
            <person name="Tallon L.J."/>
            <person name="Sadzewicz L."/>
            <person name="Ott S."/>
            <person name="Zhao X."/>
            <person name="Nagaraj S."/>
            <person name="Vavikolanu K."/>
            <person name="Aluvathingal J."/>
            <person name="Nadendla S."/>
            <person name="Sichtig H."/>
        </authorList>
    </citation>
    <scope>NUCLEOTIDE SEQUENCE [LARGE SCALE GENOMIC DNA]</scope>
    <source>
        <strain evidence="2">FDAARGOS_388</strain>
    </source>
</reference>
<keyword evidence="2" id="KW-1185">Reference proteome</keyword>
<organism evidence="1 2">
    <name type="scientific">Burkholderia cepacia</name>
    <name type="common">Pseudomonas cepacia</name>
    <dbReference type="NCBI Taxonomy" id="292"/>
    <lineage>
        <taxon>Bacteria</taxon>
        <taxon>Pseudomonadati</taxon>
        <taxon>Pseudomonadota</taxon>
        <taxon>Betaproteobacteria</taxon>
        <taxon>Burkholderiales</taxon>
        <taxon>Burkholderiaceae</taxon>
        <taxon>Burkholderia</taxon>
        <taxon>Burkholderia cepacia complex</taxon>
    </lineage>
</organism>
<evidence type="ECO:0000313" key="2">
    <source>
        <dbReference type="Proteomes" id="UP000218103"/>
    </source>
</evidence>
<dbReference type="Pfam" id="PF15931">
    <property type="entry name" value="DUF4747"/>
    <property type="match status" value="1"/>
</dbReference>
<evidence type="ECO:0000313" key="1">
    <source>
        <dbReference type="EMBL" id="ATF76412.1"/>
    </source>
</evidence>
<dbReference type="RefSeq" id="WP_027787004.1">
    <property type="nucleotide sequence ID" value="NZ_BCNU01000042.1"/>
</dbReference>
<name>A0ABN5CU65_BURCE</name>
<dbReference type="EMBL" id="CP023518">
    <property type="protein sequence ID" value="ATF76412.1"/>
    <property type="molecule type" value="Genomic_DNA"/>
</dbReference>
<dbReference type="Proteomes" id="UP000218103">
    <property type="component" value="Chromosome 1"/>
</dbReference>
<accession>A0ABN5CU65</accession>
<proteinExistence type="predicted"/>